<organism evidence="2 3">
    <name type="scientific">Fusarium sarcochroum</name>
    <dbReference type="NCBI Taxonomy" id="1208366"/>
    <lineage>
        <taxon>Eukaryota</taxon>
        <taxon>Fungi</taxon>
        <taxon>Dikarya</taxon>
        <taxon>Ascomycota</taxon>
        <taxon>Pezizomycotina</taxon>
        <taxon>Sordariomycetes</taxon>
        <taxon>Hypocreomycetidae</taxon>
        <taxon>Hypocreales</taxon>
        <taxon>Nectriaceae</taxon>
        <taxon>Fusarium</taxon>
        <taxon>Fusarium lateritium species complex</taxon>
    </lineage>
</organism>
<feature type="compositionally biased region" description="Polar residues" evidence="1">
    <location>
        <begin position="161"/>
        <end position="171"/>
    </location>
</feature>
<dbReference type="AlphaFoldDB" id="A0A8H4WMX0"/>
<protein>
    <submittedName>
        <fullName evidence="2">Uncharacterized protein</fullName>
    </submittedName>
</protein>
<gene>
    <name evidence="2" type="ORF">FSARC_14905</name>
</gene>
<reference evidence="2" key="1">
    <citation type="journal article" date="2020" name="BMC Genomics">
        <title>Correction to: Identification and distribution of gene clusters required for synthesis of sphingolipid metabolism inhibitors in diverse species of the filamentous fungus Fusarium.</title>
        <authorList>
            <person name="Kim H.S."/>
            <person name="Lohmar J.M."/>
            <person name="Busman M."/>
            <person name="Brown D.W."/>
            <person name="Naumann T.A."/>
            <person name="Divon H.H."/>
            <person name="Lysoe E."/>
            <person name="Uhlig S."/>
            <person name="Proctor R.H."/>
        </authorList>
    </citation>
    <scope>NUCLEOTIDE SEQUENCE</scope>
    <source>
        <strain evidence="2">NRRL 20472</strain>
    </source>
</reference>
<evidence type="ECO:0000313" key="3">
    <source>
        <dbReference type="Proteomes" id="UP000622797"/>
    </source>
</evidence>
<feature type="compositionally biased region" description="Acidic residues" evidence="1">
    <location>
        <begin position="78"/>
        <end position="88"/>
    </location>
</feature>
<feature type="compositionally biased region" description="Basic and acidic residues" evidence="1">
    <location>
        <begin position="22"/>
        <end position="37"/>
    </location>
</feature>
<feature type="region of interest" description="Disordered" evidence="1">
    <location>
        <begin position="21"/>
        <end position="171"/>
    </location>
</feature>
<sequence length="171" mass="18591">MVGNTPVRTGDLGIVIKALDNLTDRRMTISSPADKEASVGGQSQVDEGGYDSWEGISSDANNSHHDLDDDLRDSHQDDEVEEREDDGNEGFNLAPGHDESNGETMLPELGGFDDVFPQSHREPRTVRTCDEDFQQPDIAGAGGSGGETRRPRPRMRRSYCLPSSSEVGGDD</sequence>
<feature type="compositionally biased region" description="Basic and acidic residues" evidence="1">
    <location>
        <begin position="119"/>
        <end position="130"/>
    </location>
</feature>
<dbReference type="Proteomes" id="UP000622797">
    <property type="component" value="Unassembled WGS sequence"/>
</dbReference>
<accession>A0A8H4WMX0</accession>
<dbReference type="EMBL" id="JABEXW010001514">
    <property type="protein sequence ID" value="KAF4943505.1"/>
    <property type="molecule type" value="Genomic_DNA"/>
</dbReference>
<evidence type="ECO:0000313" key="2">
    <source>
        <dbReference type="EMBL" id="KAF4943505.1"/>
    </source>
</evidence>
<evidence type="ECO:0000256" key="1">
    <source>
        <dbReference type="SAM" id="MobiDB-lite"/>
    </source>
</evidence>
<keyword evidence="3" id="KW-1185">Reference proteome</keyword>
<name>A0A8H4WMX0_9HYPO</name>
<reference evidence="2" key="2">
    <citation type="submission" date="2020-05" db="EMBL/GenBank/DDBJ databases">
        <authorList>
            <person name="Kim H.-S."/>
            <person name="Proctor R.H."/>
            <person name="Brown D.W."/>
        </authorList>
    </citation>
    <scope>NUCLEOTIDE SEQUENCE</scope>
    <source>
        <strain evidence="2">NRRL 20472</strain>
    </source>
</reference>
<comment type="caution">
    <text evidence="2">The sequence shown here is derived from an EMBL/GenBank/DDBJ whole genome shotgun (WGS) entry which is preliminary data.</text>
</comment>
<proteinExistence type="predicted"/>
<feature type="compositionally biased region" description="Basic and acidic residues" evidence="1">
    <location>
        <begin position="62"/>
        <end position="77"/>
    </location>
</feature>